<name>A0A553NNX4_TIGCA</name>
<dbReference type="EMBL" id="VCGU01000011">
    <property type="protein sequence ID" value="TRY67100.1"/>
    <property type="molecule type" value="Genomic_DNA"/>
</dbReference>
<organism evidence="2 3">
    <name type="scientific">Tigriopus californicus</name>
    <name type="common">Marine copepod</name>
    <dbReference type="NCBI Taxonomy" id="6832"/>
    <lineage>
        <taxon>Eukaryota</taxon>
        <taxon>Metazoa</taxon>
        <taxon>Ecdysozoa</taxon>
        <taxon>Arthropoda</taxon>
        <taxon>Crustacea</taxon>
        <taxon>Multicrustacea</taxon>
        <taxon>Hexanauplia</taxon>
        <taxon>Copepoda</taxon>
        <taxon>Harpacticoida</taxon>
        <taxon>Harpacticidae</taxon>
        <taxon>Tigriopus</taxon>
    </lineage>
</organism>
<dbReference type="GO" id="GO:0016197">
    <property type="term" value="P:endosomal transport"/>
    <property type="evidence" value="ECO:0007669"/>
    <property type="project" value="TreeGrafter"/>
</dbReference>
<feature type="domain" description="Methyltransferase FkbM" evidence="1">
    <location>
        <begin position="17"/>
        <end position="97"/>
    </location>
</feature>
<dbReference type="GO" id="GO:0005886">
    <property type="term" value="C:plasma membrane"/>
    <property type="evidence" value="ECO:0007669"/>
    <property type="project" value="TreeGrafter"/>
</dbReference>
<keyword evidence="3" id="KW-1185">Reference proteome</keyword>
<dbReference type="GO" id="GO:0031902">
    <property type="term" value="C:late endosome membrane"/>
    <property type="evidence" value="ECO:0007669"/>
    <property type="project" value="TreeGrafter"/>
</dbReference>
<dbReference type="PANTHER" id="PTHR34009">
    <property type="entry name" value="PROTEIN STAR"/>
    <property type="match status" value="1"/>
</dbReference>
<dbReference type="Pfam" id="PF05050">
    <property type="entry name" value="Methyltransf_21"/>
    <property type="match status" value="1"/>
</dbReference>
<sequence length="115" mass="13139">MPGDIGRSPEYVERPYHRRTIKAQCFPLYSVLLALGNPKVDYFSLDIEGAEIPVLKTIPWDKVDITVVEVEMNHLGKVFDGSEDVLKRFMKKNGYKFRGMVEIDGIFVKKGFKAT</sequence>
<comment type="caution">
    <text evidence="2">The sequence shown here is derived from an EMBL/GenBank/DDBJ whole genome shotgun (WGS) entry which is preliminary data.</text>
</comment>
<dbReference type="InterPro" id="IPR006342">
    <property type="entry name" value="FkbM_mtfrase"/>
</dbReference>
<evidence type="ECO:0000313" key="3">
    <source>
        <dbReference type="Proteomes" id="UP000318571"/>
    </source>
</evidence>
<accession>A0A553NNX4</accession>
<dbReference type="InterPro" id="IPR053202">
    <property type="entry name" value="EGF_Rcpt_Signaling_Reg"/>
</dbReference>
<dbReference type="GO" id="GO:0005794">
    <property type="term" value="C:Golgi apparatus"/>
    <property type="evidence" value="ECO:0007669"/>
    <property type="project" value="TreeGrafter"/>
</dbReference>
<dbReference type="PANTHER" id="PTHR34009:SF2">
    <property type="entry name" value="PROTEIN STAR"/>
    <property type="match status" value="1"/>
</dbReference>
<evidence type="ECO:0000259" key="1">
    <source>
        <dbReference type="Pfam" id="PF05050"/>
    </source>
</evidence>
<gene>
    <name evidence="2" type="ORF">TCAL_14697</name>
</gene>
<dbReference type="AlphaFoldDB" id="A0A553NNX4"/>
<dbReference type="GO" id="GO:0006888">
    <property type="term" value="P:endoplasmic reticulum to Golgi vesicle-mediated transport"/>
    <property type="evidence" value="ECO:0007669"/>
    <property type="project" value="TreeGrafter"/>
</dbReference>
<reference evidence="2 3" key="1">
    <citation type="journal article" date="2018" name="Nat. Ecol. Evol.">
        <title>Genomic signatures of mitonuclear coevolution across populations of Tigriopus californicus.</title>
        <authorList>
            <person name="Barreto F.S."/>
            <person name="Watson E.T."/>
            <person name="Lima T.G."/>
            <person name="Willett C.S."/>
            <person name="Edmands S."/>
            <person name="Li W."/>
            <person name="Burton R.S."/>
        </authorList>
    </citation>
    <scope>NUCLEOTIDE SEQUENCE [LARGE SCALE GENOMIC DNA]</scope>
    <source>
        <strain evidence="2 3">San Diego</strain>
    </source>
</reference>
<dbReference type="GO" id="GO:0005789">
    <property type="term" value="C:endoplasmic reticulum membrane"/>
    <property type="evidence" value="ECO:0007669"/>
    <property type="project" value="TreeGrafter"/>
</dbReference>
<proteinExistence type="predicted"/>
<protein>
    <recommendedName>
        <fullName evidence="1">Methyltransferase FkbM domain-containing protein</fullName>
    </recommendedName>
</protein>
<evidence type="ECO:0000313" key="2">
    <source>
        <dbReference type="EMBL" id="TRY67100.1"/>
    </source>
</evidence>
<dbReference type="Proteomes" id="UP000318571">
    <property type="component" value="Chromosome 4"/>
</dbReference>